<sequence>MSMSAEEILLNCKKQFDFIKTDINVLLAYIQEMILHCREIDNSGYYEEQLKQLEKRVKDEIEDLKYADQYAKEVEGQVHVATERYHEIQRFAERKREMIADFKTEVFMLKKDVVKKEQEAIAKKLSESMFSSFEEMVNEFVSLQDTLDDKVLVKNYFDKYEAVLRNKSKEEIIEELKNHLTSEKESFKFIAKQMINSSIQLYDQDQDVVNAIKEDAKDFLQNSNEQNIFEDAKKFFVNSSRNAENEAIRKDNVIKIVKAIRDVGYIVNENNIRKIEEKNLILIHGEKVTGESADFAVRLDGSFIYNYEGFEGKEHDADADAFLQKLREQGIQSQDAFNKQYREPKYIAKNQQSLVNKKTKSDK</sequence>
<proteinExistence type="predicted"/>
<reference evidence="1 2" key="1">
    <citation type="submission" date="2019-08" db="EMBL/GenBank/DDBJ databases">
        <title>Complete genome sequence of Spiroplasma chinense CCH (DSM 19755).</title>
        <authorList>
            <person name="Shen H.-Y."/>
            <person name="Lin Y.-C."/>
            <person name="Chou L."/>
            <person name="Kuo C.-H."/>
        </authorList>
    </citation>
    <scope>NUCLEOTIDE SEQUENCE [LARGE SCALE GENOMIC DNA]</scope>
    <source>
        <strain evidence="1 2">CCH</strain>
    </source>
</reference>
<accession>A0A5B9Y3V6</accession>
<protein>
    <submittedName>
        <fullName evidence="1">Uncharacterized protein</fullName>
    </submittedName>
</protein>
<dbReference type="EMBL" id="CP043026">
    <property type="protein sequence ID" value="QEH61443.1"/>
    <property type="molecule type" value="Genomic_DNA"/>
</dbReference>
<name>A0A5B9Y3V6_9MOLU</name>
<keyword evidence="2" id="KW-1185">Reference proteome</keyword>
<organism evidence="1 2">
    <name type="scientific">Spiroplasma chinense</name>
    <dbReference type="NCBI Taxonomy" id="216932"/>
    <lineage>
        <taxon>Bacteria</taxon>
        <taxon>Bacillati</taxon>
        <taxon>Mycoplasmatota</taxon>
        <taxon>Mollicutes</taxon>
        <taxon>Entomoplasmatales</taxon>
        <taxon>Spiroplasmataceae</taxon>
        <taxon>Spiroplasma</taxon>
    </lineage>
</organism>
<evidence type="ECO:0000313" key="2">
    <source>
        <dbReference type="Proteomes" id="UP000323144"/>
    </source>
</evidence>
<dbReference type="KEGG" id="schi:SCHIN_v1c02460"/>
<dbReference type="RefSeq" id="WP_166507838.1">
    <property type="nucleotide sequence ID" value="NZ_CP043026.1"/>
</dbReference>
<gene>
    <name evidence="1" type="ORF">SCHIN_v1c02460</name>
</gene>
<evidence type="ECO:0000313" key="1">
    <source>
        <dbReference type="EMBL" id="QEH61443.1"/>
    </source>
</evidence>
<dbReference type="AlphaFoldDB" id="A0A5B9Y3V6"/>
<dbReference type="Proteomes" id="UP000323144">
    <property type="component" value="Chromosome"/>
</dbReference>